<dbReference type="OrthoDB" id="9786161at2"/>
<protein>
    <submittedName>
        <fullName evidence="2">TPM domain-containing protein</fullName>
    </submittedName>
</protein>
<dbReference type="PANTHER" id="PTHR30373:SF8">
    <property type="entry name" value="BLL7265 PROTEIN"/>
    <property type="match status" value="1"/>
</dbReference>
<proteinExistence type="predicted"/>
<accession>A0A4Q9FGE5</accession>
<evidence type="ECO:0000259" key="1">
    <source>
        <dbReference type="Pfam" id="PF04536"/>
    </source>
</evidence>
<dbReference type="EMBL" id="SIRT01000013">
    <property type="protein sequence ID" value="TBN00877.1"/>
    <property type="molecule type" value="Genomic_DNA"/>
</dbReference>
<keyword evidence="3" id="KW-1185">Reference proteome</keyword>
<gene>
    <name evidence="2" type="ORF">EYD45_13710</name>
</gene>
<dbReference type="AlphaFoldDB" id="A0A4Q9FGE5"/>
<sequence length="145" mass="16484">MSKIENFLSALEEEEIIEAIRMAELNTSGEIRVHIEKSSKGNLYQRSLEVFHALKMDNTKAQNGVLIYVAVEDRTFTIYGDTGINRVVPKDFWNNTKDTIQSHFKTGDFCRGLVQGILMAGKELKNHFPYASDDKNELPNEISKS</sequence>
<organism evidence="2 3">
    <name type="scientific">Hyunsoonleella flava</name>
    <dbReference type="NCBI Taxonomy" id="2527939"/>
    <lineage>
        <taxon>Bacteria</taxon>
        <taxon>Pseudomonadati</taxon>
        <taxon>Bacteroidota</taxon>
        <taxon>Flavobacteriia</taxon>
        <taxon>Flavobacteriales</taxon>
        <taxon>Flavobacteriaceae</taxon>
    </lineage>
</organism>
<name>A0A4Q9FGE5_9FLAO</name>
<dbReference type="Proteomes" id="UP000291142">
    <property type="component" value="Unassembled WGS sequence"/>
</dbReference>
<feature type="domain" description="TPM" evidence="1">
    <location>
        <begin position="5"/>
        <end position="121"/>
    </location>
</feature>
<dbReference type="Pfam" id="PF04536">
    <property type="entry name" value="TPM_phosphatase"/>
    <property type="match status" value="1"/>
</dbReference>
<evidence type="ECO:0000313" key="2">
    <source>
        <dbReference type="EMBL" id="TBN00877.1"/>
    </source>
</evidence>
<dbReference type="InterPro" id="IPR007621">
    <property type="entry name" value="TPM_dom"/>
</dbReference>
<evidence type="ECO:0000313" key="3">
    <source>
        <dbReference type="Proteomes" id="UP000291142"/>
    </source>
</evidence>
<dbReference type="RefSeq" id="WP_130965129.1">
    <property type="nucleotide sequence ID" value="NZ_SIRT01000013.1"/>
</dbReference>
<dbReference type="PANTHER" id="PTHR30373">
    <property type="entry name" value="UPF0603 PROTEIN YGCG"/>
    <property type="match status" value="1"/>
</dbReference>
<dbReference type="Gene3D" id="3.10.310.50">
    <property type="match status" value="1"/>
</dbReference>
<reference evidence="2 3" key="1">
    <citation type="submission" date="2019-02" db="EMBL/GenBank/DDBJ databases">
        <title>Hyunsoonleella sp., isolated from marine sediment.</title>
        <authorList>
            <person name="Liu B.-T."/>
        </authorList>
    </citation>
    <scope>NUCLEOTIDE SEQUENCE [LARGE SCALE GENOMIC DNA]</scope>
    <source>
        <strain evidence="2 3">T58</strain>
    </source>
</reference>
<comment type="caution">
    <text evidence="2">The sequence shown here is derived from an EMBL/GenBank/DDBJ whole genome shotgun (WGS) entry which is preliminary data.</text>
</comment>